<dbReference type="InterPro" id="IPR018378">
    <property type="entry name" value="C-type_lectin_CS"/>
</dbReference>
<protein>
    <recommendedName>
        <fullName evidence="1">C-type lectin domain-containing protein</fullName>
    </recommendedName>
</protein>
<sequence length="152" mass="16964">MAKAILVSLAVVAFLATTSFSAFIQLGPFYFSDNTLPWVEARQACRDTNRSLVSVDSADKDRNLVRLLRASGNGAIENSTVIKGQSWSSGHEVAEGVWEWDSTHEPFFYTRWFVGQPDALDDINCVYLATRGVSDLYWRDANCSAAMHFICE</sequence>
<accession>A0A8J2JUW0</accession>
<proteinExistence type="predicted"/>
<comment type="caution">
    <text evidence="2">The sequence shown here is derived from an EMBL/GenBank/DDBJ whole genome shotgun (WGS) entry which is preliminary data.</text>
</comment>
<dbReference type="PANTHER" id="PTHR22802">
    <property type="entry name" value="C-TYPE LECTIN SUPERFAMILY MEMBER"/>
    <property type="match status" value="1"/>
</dbReference>
<evidence type="ECO:0000313" key="3">
    <source>
        <dbReference type="Proteomes" id="UP000708208"/>
    </source>
</evidence>
<dbReference type="PANTHER" id="PTHR22802:SF465">
    <property type="entry name" value="AT17652P-RELATED"/>
    <property type="match status" value="1"/>
</dbReference>
<dbReference type="AlphaFoldDB" id="A0A8J2JUW0"/>
<dbReference type="OrthoDB" id="6430060at2759"/>
<dbReference type="PROSITE" id="PS50041">
    <property type="entry name" value="C_TYPE_LECTIN_2"/>
    <property type="match status" value="1"/>
</dbReference>
<reference evidence="2" key="1">
    <citation type="submission" date="2021-06" db="EMBL/GenBank/DDBJ databases">
        <authorList>
            <person name="Hodson N. C."/>
            <person name="Mongue J. A."/>
            <person name="Jaron S. K."/>
        </authorList>
    </citation>
    <scope>NUCLEOTIDE SEQUENCE</scope>
</reference>
<dbReference type="EMBL" id="CAJVCH010109331">
    <property type="protein sequence ID" value="CAG7724388.1"/>
    <property type="molecule type" value="Genomic_DNA"/>
</dbReference>
<feature type="domain" description="C-type lectin" evidence="1">
    <location>
        <begin position="29"/>
        <end position="152"/>
    </location>
</feature>
<dbReference type="InterPro" id="IPR001304">
    <property type="entry name" value="C-type_lectin-like"/>
</dbReference>
<dbReference type="Proteomes" id="UP000708208">
    <property type="component" value="Unassembled WGS sequence"/>
</dbReference>
<dbReference type="InterPro" id="IPR051004">
    <property type="entry name" value="DC-SIGN_domain-containing"/>
</dbReference>
<dbReference type="CDD" id="cd00037">
    <property type="entry name" value="CLECT"/>
    <property type="match status" value="1"/>
</dbReference>
<evidence type="ECO:0000313" key="2">
    <source>
        <dbReference type="EMBL" id="CAG7724388.1"/>
    </source>
</evidence>
<organism evidence="2 3">
    <name type="scientific">Allacma fusca</name>
    <dbReference type="NCBI Taxonomy" id="39272"/>
    <lineage>
        <taxon>Eukaryota</taxon>
        <taxon>Metazoa</taxon>
        <taxon>Ecdysozoa</taxon>
        <taxon>Arthropoda</taxon>
        <taxon>Hexapoda</taxon>
        <taxon>Collembola</taxon>
        <taxon>Symphypleona</taxon>
        <taxon>Sminthuridae</taxon>
        <taxon>Allacma</taxon>
    </lineage>
</organism>
<evidence type="ECO:0000259" key="1">
    <source>
        <dbReference type="PROSITE" id="PS50041"/>
    </source>
</evidence>
<dbReference type="Pfam" id="PF00059">
    <property type="entry name" value="Lectin_C"/>
    <property type="match status" value="1"/>
</dbReference>
<dbReference type="PROSITE" id="PS00615">
    <property type="entry name" value="C_TYPE_LECTIN_1"/>
    <property type="match status" value="1"/>
</dbReference>
<gene>
    <name evidence="2" type="ORF">AFUS01_LOCUS13418</name>
</gene>
<keyword evidence="3" id="KW-1185">Reference proteome</keyword>
<dbReference type="SMART" id="SM00034">
    <property type="entry name" value="CLECT"/>
    <property type="match status" value="1"/>
</dbReference>
<name>A0A8J2JUW0_9HEXA</name>